<dbReference type="AlphaFoldDB" id="A0A9N9GSN6"/>
<comment type="caution">
    <text evidence="1">The sequence shown here is derived from an EMBL/GenBank/DDBJ whole genome shotgun (WGS) entry which is preliminary data.</text>
</comment>
<dbReference type="EMBL" id="CAJVPQ010003280">
    <property type="protein sequence ID" value="CAG8623459.1"/>
    <property type="molecule type" value="Genomic_DNA"/>
</dbReference>
<reference evidence="1" key="1">
    <citation type="submission" date="2021-06" db="EMBL/GenBank/DDBJ databases">
        <authorList>
            <person name="Kallberg Y."/>
            <person name="Tangrot J."/>
            <person name="Rosling A."/>
        </authorList>
    </citation>
    <scope>NUCLEOTIDE SEQUENCE</scope>
    <source>
        <strain evidence="1">UK204</strain>
    </source>
</reference>
<dbReference type="Proteomes" id="UP000789570">
    <property type="component" value="Unassembled WGS sequence"/>
</dbReference>
<organism evidence="1 2">
    <name type="scientific">Funneliformis caledonium</name>
    <dbReference type="NCBI Taxonomy" id="1117310"/>
    <lineage>
        <taxon>Eukaryota</taxon>
        <taxon>Fungi</taxon>
        <taxon>Fungi incertae sedis</taxon>
        <taxon>Mucoromycota</taxon>
        <taxon>Glomeromycotina</taxon>
        <taxon>Glomeromycetes</taxon>
        <taxon>Glomerales</taxon>
        <taxon>Glomeraceae</taxon>
        <taxon>Funneliformis</taxon>
    </lineage>
</organism>
<evidence type="ECO:0000313" key="2">
    <source>
        <dbReference type="Proteomes" id="UP000789570"/>
    </source>
</evidence>
<name>A0A9N9GSN6_9GLOM</name>
<keyword evidence="2" id="KW-1185">Reference proteome</keyword>
<protein>
    <submittedName>
        <fullName evidence="1">15382_t:CDS:1</fullName>
    </submittedName>
</protein>
<accession>A0A9N9GSN6</accession>
<dbReference type="OrthoDB" id="2435224at2759"/>
<sequence length="170" mass="19257">MSQQKKPHGFDGKYTFSETDEKVIPSFSEFICSNVDFIARSSTQTSNFQGLEGAWTKRFNLSAKILNIEGNSQHCKHSSVRELQLGLLAAQFLDVAKESPLKRLAKQVVKDDSNNSPIVSKTLDKNELILLKTPDENISNISDESYHPISNDPDDDIFIEIKKRINYTYN</sequence>
<proteinExistence type="predicted"/>
<gene>
    <name evidence="1" type="ORF">FCALED_LOCUS9678</name>
</gene>
<evidence type="ECO:0000313" key="1">
    <source>
        <dbReference type="EMBL" id="CAG8623459.1"/>
    </source>
</evidence>